<dbReference type="PANTHER" id="PTHR39218">
    <property type="entry name" value="OXIDOREDUCTASE 14 KDA SUBUNIT, PUTATIVE (AFU_ORTHOLOGUE AFUA_1G12110)-RELATED"/>
    <property type="match status" value="1"/>
</dbReference>
<organism evidence="1 2">
    <name type="scientific">Marasmiellus scandens</name>
    <dbReference type="NCBI Taxonomy" id="2682957"/>
    <lineage>
        <taxon>Eukaryota</taxon>
        <taxon>Fungi</taxon>
        <taxon>Dikarya</taxon>
        <taxon>Basidiomycota</taxon>
        <taxon>Agaricomycotina</taxon>
        <taxon>Agaricomycetes</taxon>
        <taxon>Agaricomycetidae</taxon>
        <taxon>Agaricales</taxon>
        <taxon>Marasmiineae</taxon>
        <taxon>Omphalotaceae</taxon>
        <taxon>Marasmiellus</taxon>
    </lineage>
</organism>
<accession>A0ABR1JNW1</accession>
<dbReference type="Proteomes" id="UP001498398">
    <property type="component" value="Unassembled WGS sequence"/>
</dbReference>
<dbReference type="EMBL" id="JBANRG010000009">
    <property type="protein sequence ID" value="KAK7463502.1"/>
    <property type="molecule type" value="Genomic_DNA"/>
</dbReference>
<name>A0ABR1JNW1_9AGAR</name>
<keyword evidence="2" id="KW-1185">Reference proteome</keyword>
<sequence>MSMFANIVGFSLWGLACRFGQLGLQKRPLFENMTGHVIAMGVFGYGGYWAWRWDQKAAQLIEMKKAEISENRKERLEKMEAMAEKLGLEQASSEH</sequence>
<reference evidence="1 2" key="1">
    <citation type="submission" date="2024-01" db="EMBL/GenBank/DDBJ databases">
        <title>A draft genome for the cacao thread blight pathogen Marasmiellus scandens.</title>
        <authorList>
            <person name="Baruah I.K."/>
            <person name="Leung J."/>
            <person name="Bukari Y."/>
            <person name="Amoako-Attah I."/>
            <person name="Meinhardt L.W."/>
            <person name="Bailey B.A."/>
            <person name="Cohen S.P."/>
        </authorList>
    </citation>
    <scope>NUCLEOTIDE SEQUENCE [LARGE SCALE GENOMIC DNA]</scope>
    <source>
        <strain evidence="1 2">GH-19</strain>
    </source>
</reference>
<protein>
    <submittedName>
        <fullName evidence="1">Uncharacterized protein</fullName>
    </submittedName>
</protein>
<gene>
    <name evidence="1" type="ORF">VKT23_006850</name>
</gene>
<evidence type="ECO:0000313" key="1">
    <source>
        <dbReference type="EMBL" id="KAK7463502.1"/>
    </source>
</evidence>
<dbReference type="PANTHER" id="PTHR39218:SF1">
    <property type="entry name" value="OXIDOREDUCTASE 14 KDA SUBUNIT, PUTATIVE (AFU_ORTHOLOGUE AFUA_1G12110)-RELATED"/>
    <property type="match status" value="1"/>
</dbReference>
<comment type="caution">
    <text evidence="1">The sequence shown here is derived from an EMBL/GenBank/DDBJ whole genome shotgun (WGS) entry which is preliminary data.</text>
</comment>
<evidence type="ECO:0000313" key="2">
    <source>
        <dbReference type="Proteomes" id="UP001498398"/>
    </source>
</evidence>
<proteinExistence type="predicted"/>